<evidence type="ECO:0000313" key="3">
    <source>
        <dbReference type="Proteomes" id="UP000186015"/>
    </source>
</evidence>
<evidence type="ECO:0000259" key="1">
    <source>
        <dbReference type="Pfam" id="PF09983"/>
    </source>
</evidence>
<dbReference type="AlphaFoldDB" id="A0A1H7PBD3"/>
<dbReference type="InterPro" id="IPR024534">
    <property type="entry name" value="JetD_C"/>
</dbReference>
<dbReference type="InterPro" id="IPR036078">
    <property type="entry name" value="Spo11/TopoVI_A_sf"/>
</dbReference>
<gene>
    <name evidence="2" type="ORF">SAMN05216469_12033</name>
</gene>
<protein>
    <recommendedName>
        <fullName evidence="1">Wadjet protein JetD C-terminal domain-containing protein</fullName>
    </recommendedName>
</protein>
<accession>A0A1H7PBD3</accession>
<dbReference type="SUPFAM" id="SSF56726">
    <property type="entry name" value="DNA topoisomerase IV, alpha subunit"/>
    <property type="match status" value="1"/>
</dbReference>
<dbReference type="Gene3D" id="3.40.1360.10">
    <property type="match status" value="1"/>
</dbReference>
<sequence length="391" mass="45585">MTKYERTILDSLLDKYERSKSFVGDNKRGQTFTVKISKLYSKYYDEAEYELFNSINETVEELERKGFVVASRKKNGVIDSVKLNDQMIDDVYKYLSRTPKQEVNQKISELLDRYSERNEILSEYCKAQVERLAQNKKAEFFDGDFLEYESLLEAVANILEVKEETYIRDFSIKILGDSKAFEAIKNKVRRLLFQYGDFPEEETILEDLNIIKNPGHVYIKGNAILKISGQIIDLSKLTGDIAVSSAILKSIDSIKVNGTKVMTIENLTTFNAYIDEDTFAVYLGGYHNSHRRNFIKKIYFDNPDVSYYHYGDIDAGGFYILLHLRKKTEIDFQPYRMGIKELQRFNEYTKPLTDNDTKRLNSLLDSEFSEIVMYMLDNNCKLEQEAMDDDL</sequence>
<name>A0A1H7PBD3_RUMAL</name>
<reference evidence="2 3" key="1">
    <citation type="submission" date="2016-10" db="EMBL/GenBank/DDBJ databases">
        <authorList>
            <person name="de Groot N.N."/>
        </authorList>
    </citation>
    <scope>NUCLEOTIDE SEQUENCE [LARGE SCALE GENOMIC DNA]</scope>
    <source>
        <strain evidence="2 3">KH2T6</strain>
    </source>
</reference>
<evidence type="ECO:0000313" key="2">
    <source>
        <dbReference type="EMBL" id="SEL33053.1"/>
    </source>
</evidence>
<dbReference type="GO" id="GO:0003677">
    <property type="term" value="F:DNA binding"/>
    <property type="evidence" value="ECO:0007669"/>
    <property type="project" value="InterPro"/>
</dbReference>
<proteinExistence type="predicted"/>
<organism evidence="2 3">
    <name type="scientific">Ruminococcus albus</name>
    <dbReference type="NCBI Taxonomy" id="1264"/>
    <lineage>
        <taxon>Bacteria</taxon>
        <taxon>Bacillati</taxon>
        <taxon>Bacillota</taxon>
        <taxon>Clostridia</taxon>
        <taxon>Eubacteriales</taxon>
        <taxon>Oscillospiraceae</taxon>
        <taxon>Ruminococcus</taxon>
    </lineage>
</organism>
<dbReference type="EMBL" id="FOAT01000020">
    <property type="protein sequence ID" value="SEL33053.1"/>
    <property type="molecule type" value="Genomic_DNA"/>
</dbReference>
<dbReference type="RefSeq" id="WP_074835662.1">
    <property type="nucleotide sequence ID" value="NZ_FOAT01000020.1"/>
</dbReference>
<dbReference type="Proteomes" id="UP000186015">
    <property type="component" value="Unassembled WGS sequence"/>
</dbReference>
<dbReference type="Pfam" id="PF09983">
    <property type="entry name" value="JetD_C"/>
    <property type="match status" value="1"/>
</dbReference>
<feature type="domain" description="Wadjet protein JetD C-terminal" evidence="1">
    <location>
        <begin position="240"/>
        <end position="388"/>
    </location>
</feature>
<dbReference type="GO" id="GO:0005694">
    <property type="term" value="C:chromosome"/>
    <property type="evidence" value="ECO:0007669"/>
    <property type="project" value="InterPro"/>
</dbReference>